<evidence type="ECO:0000313" key="1">
    <source>
        <dbReference type="EMBL" id="TXI30124.1"/>
    </source>
</evidence>
<protein>
    <submittedName>
        <fullName evidence="1">Uncharacterized protein</fullName>
    </submittedName>
</protein>
<accession>A0A5C7W162</accession>
<sequence length="439" mass="48459">MSDRGIGYIYAGSGGAVNAQSSSLFIDSFDLLWMINSSERLFSVGGSVNYVYRRTNGTIGIGCGDDFYYEVSSDALVPIKPDFHDLAGGASYGEFYWGTEYSNSSQWVVHRLRGADGEVIVELAGDDIRFVGAWEGTYICYQREAGVVSSRGDGVWEVIYIPEMSRVKYLRCLGQYVLVFGLGGSDQAVCEVYDLGSCAFTGSFSFDCYSGAVSEIYKHKEGWYFEWGQRLFRFNGRIVEEALPGLDIGGYYATDGGVCVLLSDEGLMRFYDPELCQVIDERSVLSGYAFGSCHSDGDRLVGYLRPANRTGGLCYAISIPKSSSGCPEICFEQPLYRTEKRFRESVFDVIVSFSSGGDFSSILRQALAILDDMFSQYKNVSCNPDADYFSGLVELCFDGLFTDEQKELLRVNCRNISALAGREAPATGDPFGFRLIFAA</sequence>
<organism evidence="1 2">
    <name type="scientific">Aquipseudomonas alcaligenes</name>
    <name type="common">Pseudomonas alcaligenes</name>
    <dbReference type="NCBI Taxonomy" id="43263"/>
    <lineage>
        <taxon>Bacteria</taxon>
        <taxon>Pseudomonadati</taxon>
        <taxon>Pseudomonadota</taxon>
        <taxon>Gammaproteobacteria</taxon>
        <taxon>Pseudomonadales</taxon>
        <taxon>Pseudomonadaceae</taxon>
        <taxon>Aquipseudomonas</taxon>
    </lineage>
</organism>
<name>A0A5C7W162_AQUAC</name>
<gene>
    <name evidence="1" type="ORF">E6Q69_13885</name>
</gene>
<comment type="caution">
    <text evidence="1">The sequence shown here is derived from an EMBL/GenBank/DDBJ whole genome shotgun (WGS) entry which is preliminary data.</text>
</comment>
<proteinExistence type="predicted"/>
<dbReference type="EMBL" id="SSFO01000234">
    <property type="protein sequence ID" value="TXI30124.1"/>
    <property type="molecule type" value="Genomic_DNA"/>
</dbReference>
<dbReference type="AlphaFoldDB" id="A0A5C7W162"/>
<dbReference type="Proteomes" id="UP000321110">
    <property type="component" value="Unassembled WGS sequence"/>
</dbReference>
<reference evidence="1 2" key="1">
    <citation type="submission" date="2018-09" db="EMBL/GenBank/DDBJ databases">
        <title>Metagenome Assembled Genomes from an Advanced Water Purification Facility.</title>
        <authorList>
            <person name="Stamps B.W."/>
            <person name="Spear J.R."/>
        </authorList>
    </citation>
    <scope>NUCLEOTIDE SEQUENCE [LARGE SCALE GENOMIC DNA]</scope>
    <source>
        <strain evidence="1">Bin_52_1</strain>
    </source>
</reference>
<evidence type="ECO:0000313" key="2">
    <source>
        <dbReference type="Proteomes" id="UP000321110"/>
    </source>
</evidence>